<dbReference type="EMBL" id="JAAOAS010000360">
    <property type="protein sequence ID" value="KAF5578331.1"/>
    <property type="molecule type" value="Genomic_DNA"/>
</dbReference>
<feature type="region of interest" description="Disordered" evidence="1">
    <location>
        <begin position="39"/>
        <end position="63"/>
    </location>
</feature>
<accession>A0A8H5NT85</accession>
<dbReference type="Proteomes" id="UP000546213">
    <property type="component" value="Unassembled WGS sequence"/>
</dbReference>
<reference evidence="2 3" key="1">
    <citation type="submission" date="2020-05" db="EMBL/GenBank/DDBJ databases">
        <title>Identification and distribution of gene clusters putatively required for synthesis of sphingolipid metabolism inhibitors in phylogenetically diverse species of the filamentous fungus Fusarium.</title>
        <authorList>
            <person name="Kim H.-S."/>
            <person name="Busman M."/>
            <person name="Brown D.W."/>
            <person name="Divon H."/>
            <person name="Uhlig S."/>
            <person name="Proctor R.H."/>
        </authorList>
    </citation>
    <scope>NUCLEOTIDE SEQUENCE [LARGE SCALE GENOMIC DNA]</scope>
    <source>
        <strain evidence="2 3">NRRL 36939</strain>
    </source>
</reference>
<evidence type="ECO:0000313" key="3">
    <source>
        <dbReference type="Proteomes" id="UP000546213"/>
    </source>
</evidence>
<organism evidence="2 3">
    <name type="scientific">Fusarium pseudocircinatum</name>
    <dbReference type="NCBI Taxonomy" id="56676"/>
    <lineage>
        <taxon>Eukaryota</taxon>
        <taxon>Fungi</taxon>
        <taxon>Dikarya</taxon>
        <taxon>Ascomycota</taxon>
        <taxon>Pezizomycotina</taxon>
        <taxon>Sordariomycetes</taxon>
        <taxon>Hypocreomycetidae</taxon>
        <taxon>Hypocreales</taxon>
        <taxon>Nectriaceae</taxon>
        <taxon>Fusarium</taxon>
        <taxon>Fusarium fujikuroi species complex</taxon>
    </lineage>
</organism>
<dbReference type="AlphaFoldDB" id="A0A8H5NT85"/>
<name>A0A8H5NT85_9HYPO</name>
<proteinExistence type="predicted"/>
<comment type="caution">
    <text evidence="2">The sequence shown here is derived from an EMBL/GenBank/DDBJ whole genome shotgun (WGS) entry which is preliminary data.</text>
</comment>
<evidence type="ECO:0000256" key="1">
    <source>
        <dbReference type="SAM" id="MobiDB-lite"/>
    </source>
</evidence>
<protein>
    <submittedName>
        <fullName evidence="2">Uncharacterized protein</fullName>
    </submittedName>
</protein>
<dbReference type="OrthoDB" id="10534088at2759"/>
<evidence type="ECO:0000313" key="2">
    <source>
        <dbReference type="EMBL" id="KAF5578331.1"/>
    </source>
</evidence>
<keyword evidence="3" id="KW-1185">Reference proteome</keyword>
<gene>
    <name evidence="2" type="ORF">FPCIR_11581</name>
</gene>
<sequence length="300" mass="33853">MKNQFQHFTSTMYGKKMHINSTPRIYHVRERDQITASVLQHDTGSEPPPPARKPRRSGGVEPESIQEQILKLNPEALQKAYEVAKLLRDASKTLLSAQTQISIWTYMAGSAQRSQGPDRLRPLILERIKPGKKKHSVIVSISKIDTIDKHGKVVDCHEAAQDKTLSELKDKFQKVSQPLHPPLTSVAPTVPSGRNIEFMLLSEGGNHTVSHVNDFSRDTFHMPTSPVEILPPNSHDIGADMPEEDERLDVHEMIEISTFFRECDLQLFDEARVLHVGRMRACGYDETLGVDINPSDARER</sequence>